<feature type="compositionally biased region" description="Basic and acidic residues" evidence="1">
    <location>
        <begin position="485"/>
        <end position="503"/>
    </location>
</feature>
<feature type="region of interest" description="Disordered" evidence="1">
    <location>
        <begin position="80"/>
        <end position="160"/>
    </location>
</feature>
<feature type="compositionally biased region" description="Acidic residues" evidence="1">
    <location>
        <begin position="595"/>
        <end position="604"/>
    </location>
</feature>
<comment type="caution">
    <text evidence="2">The sequence shown here is derived from an EMBL/GenBank/DDBJ whole genome shotgun (WGS) entry which is preliminary data.</text>
</comment>
<dbReference type="AlphaFoldDB" id="A0A9W8UXB8"/>
<sequence>MSEWIRRRVLKIQKLEDELRRGPDRKIVEHAEADYQARCREEEKQYFLDLLKVFGDLGRGWVMESYGLNDHIAATDMATPRSMASNASTPSPENDQADELPGGDEWDVPEDVEDPTPLAPRSNTHLTEVAAGRKRRIARTDKYRQRKRPRYNDPRGSLTGDRTIEFNQVFQGGKARTKYRIARYPPQGGAWYILECREHEKRFPKDPIHGAAKHLDSPAHEHMGRGHKQAVRELGTLVLGCNEALAAKNNAIFDRALAKDAEKPGGSRRPNNGARKSCFRPPAVRNTANIMTVKPGDICATRWQEHKGLYPIYILPLGVCPRLGFTQSAIVQTKLVTQLPSCYEFDPKTDSEPRWAPDYEDGGARVKERLWPVMFFKDGRFPNVNEISFVPASHMRPYDKADSTIRYKDEVEDFLTRRDKPTPSPSVESRGSSPTANSDHQDTPISDDAVPEDATPRQQHSRHPEIQRILEQASADFGEHAVVEEEHETDEHGDFRYDPRTGETGDEEEEEEERGSVVRSTYHFRDWRQRRRFYDGDTEESAAESEEEEEEEMRVDDGFDIYGDDTPRRSPPRHTRNRTTPQMRSSPNTTNLPVYDEEEDIYEDDTLRRPSTDRSGGTSNTPAPSARNVPNPPQFPKFNEFWRRHSRERTTESDQQSSYSELLRVGLQMS</sequence>
<gene>
    <name evidence="2" type="ORF">NW755_012019</name>
</gene>
<feature type="region of interest" description="Disordered" evidence="1">
    <location>
        <begin position="485"/>
        <end position="670"/>
    </location>
</feature>
<dbReference type="EMBL" id="JAOQAV010000051">
    <property type="protein sequence ID" value="KAJ4180168.1"/>
    <property type="molecule type" value="Genomic_DNA"/>
</dbReference>
<evidence type="ECO:0000313" key="3">
    <source>
        <dbReference type="Proteomes" id="UP001152087"/>
    </source>
</evidence>
<feature type="compositionally biased region" description="Acidic residues" evidence="1">
    <location>
        <begin position="536"/>
        <end position="563"/>
    </location>
</feature>
<protein>
    <submittedName>
        <fullName evidence="2">Uncharacterized protein</fullName>
    </submittedName>
</protein>
<feature type="compositionally biased region" description="Polar residues" evidence="1">
    <location>
        <begin position="425"/>
        <end position="438"/>
    </location>
</feature>
<keyword evidence="3" id="KW-1185">Reference proteome</keyword>
<accession>A0A9W8UXB8</accession>
<feature type="region of interest" description="Disordered" evidence="1">
    <location>
        <begin position="413"/>
        <end position="464"/>
    </location>
</feature>
<proteinExistence type="predicted"/>
<organism evidence="2 3">
    <name type="scientific">Fusarium falciforme</name>
    <dbReference type="NCBI Taxonomy" id="195108"/>
    <lineage>
        <taxon>Eukaryota</taxon>
        <taxon>Fungi</taxon>
        <taxon>Dikarya</taxon>
        <taxon>Ascomycota</taxon>
        <taxon>Pezizomycotina</taxon>
        <taxon>Sordariomycetes</taxon>
        <taxon>Hypocreomycetidae</taxon>
        <taxon>Hypocreales</taxon>
        <taxon>Nectriaceae</taxon>
        <taxon>Fusarium</taxon>
        <taxon>Fusarium solani species complex</taxon>
    </lineage>
</organism>
<dbReference type="Proteomes" id="UP001152087">
    <property type="component" value="Unassembled WGS sequence"/>
</dbReference>
<feature type="compositionally biased region" description="Acidic residues" evidence="1">
    <location>
        <begin position="504"/>
        <end position="513"/>
    </location>
</feature>
<reference evidence="2" key="1">
    <citation type="submission" date="2022-09" db="EMBL/GenBank/DDBJ databases">
        <title>Fusarium specimens isolated from Avocado Roots.</title>
        <authorList>
            <person name="Stajich J."/>
            <person name="Roper C."/>
            <person name="Heimlech-Rivalta G."/>
        </authorList>
    </citation>
    <scope>NUCLEOTIDE SEQUENCE</scope>
    <source>
        <strain evidence="2">A02</strain>
    </source>
</reference>
<feature type="compositionally biased region" description="Polar residues" evidence="1">
    <location>
        <begin position="578"/>
        <end position="592"/>
    </location>
</feature>
<feature type="compositionally biased region" description="Acidic residues" evidence="1">
    <location>
        <begin position="95"/>
        <end position="114"/>
    </location>
</feature>
<evidence type="ECO:0000256" key="1">
    <source>
        <dbReference type="SAM" id="MobiDB-lite"/>
    </source>
</evidence>
<feature type="compositionally biased region" description="Basic and acidic residues" evidence="1">
    <location>
        <begin position="523"/>
        <end position="535"/>
    </location>
</feature>
<name>A0A9W8UXB8_9HYPO</name>
<evidence type="ECO:0000313" key="2">
    <source>
        <dbReference type="EMBL" id="KAJ4180168.1"/>
    </source>
</evidence>
<feature type="compositionally biased region" description="Basic and acidic residues" evidence="1">
    <location>
        <begin position="640"/>
        <end position="652"/>
    </location>
</feature>
<feature type="compositionally biased region" description="Polar residues" evidence="1">
    <location>
        <begin position="613"/>
        <end position="623"/>
    </location>
</feature>
<feature type="compositionally biased region" description="Polar residues" evidence="1">
    <location>
        <begin position="82"/>
        <end position="94"/>
    </location>
</feature>